<dbReference type="PaxDb" id="1114965-Spaf_1265"/>
<dbReference type="HAMAP" id="MF_01363">
    <property type="entry name" value="Ribosomal_bL21"/>
    <property type="match status" value="1"/>
</dbReference>
<dbReference type="PATRIC" id="fig|1114965.3.peg.1218"/>
<dbReference type="InterPro" id="IPR028909">
    <property type="entry name" value="bL21-like"/>
</dbReference>
<keyword evidence="3 6" id="KW-0694">RNA-binding</keyword>
<dbReference type="AlphaFoldDB" id="I1ZMH5"/>
<accession>I1ZMH5</accession>
<dbReference type="InterPro" id="IPR036164">
    <property type="entry name" value="bL21-like_sf"/>
</dbReference>
<name>I1ZMH5_STRPA</name>
<keyword evidence="4 6" id="KW-0689">Ribosomal protein</keyword>
<comment type="function">
    <text evidence="6 7">This protein binds to 23S rRNA in the presence of protein L20.</text>
</comment>
<dbReference type="Pfam" id="PF00829">
    <property type="entry name" value="Ribosomal_L21p"/>
    <property type="match status" value="1"/>
</dbReference>
<keyword evidence="5 6" id="KW-0687">Ribonucleoprotein</keyword>
<dbReference type="NCBIfam" id="TIGR00061">
    <property type="entry name" value="L21"/>
    <property type="match status" value="1"/>
</dbReference>
<evidence type="ECO:0000256" key="6">
    <source>
        <dbReference type="HAMAP-Rule" id="MF_01363"/>
    </source>
</evidence>
<evidence type="ECO:0000313" key="8">
    <source>
        <dbReference type="EMBL" id="AFJ26249.1"/>
    </source>
</evidence>
<organism evidence="8 9">
    <name type="scientific">Streptococcus parasanguinis FW213</name>
    <dbReference type="NCBI Taxonomy" id="1114965"/>
    <lineage>
        <taxon>Bacteria</taxon>
        <taxon>Bacillati</taxon>
        <taxon>Bacillota</taxon>
        <taxon>Bacilli</taxon>
        <taxon>Lactobacillales</taxon>
        <taxon>Streptococcaceae</taxon>
        <taxon>Streptococcus</taxon>
    </lineage>
</organism>
<dbReference type="PANTHER" id="PTHR21349:SF0">
    <property type="entry name" value="LARGE RIBOSOMAL SUBUNIT PROTEIN BL21M"/>
    <property type="match status" value="1"/>
</dbReference>
<protein>
    <recommendedName>
        <fullName evidence="6">Large ribosomal subunit protein bL21</fullName>
    </recommendedName>
</protein>
<dbReference type="SUPFAM" id="SSF141091">
    <property type="entry name" value="L21p-like"/>
    <property type="match status" value="1"/>
</dbReference>
<dbReference type="eggNOG" id="COG0261">
    <property type="taxonomic scope" value="Bacteria"/>
</dbReference>
<dbReference type="HOGENOM" id="CLU_061463_3_1_9"/>
<dbReference type="Proteomes" id="UP000002865">
    <property type="component" value="Chromosome"/>
</dbReference>
<dbReference type="GO" id="GO:0006412">
    <property type="term" value="P:translation"/>
    <property type="evidence" value="ECO:0007669"/>
    <property type="project" value="UniProtKB-UniRule"/>
</dbReference>
<evidence type="ECO:0000313" key="9">
    <source>
        <dbReference type="Proteomes" id="UP000002865"/>
    </source>
</evidence>
<evidence type="ECO:0000256" key="3">
    <source>
        <dbReference type="ARBA" id="ARBA00022884"/>
    </source>
</evidence>
<dbReference type="KEGG" id="scf:Spaf_1265"/>
<dbReference type="GO" id="GO:0005840">
    <property type="term" value="C:ribosome"/>
    <property type="evidence" value="ECO:0007669"/>
    <property type="project" value="UniProtKB-KW"/>
</dbReference>
<dbReference type="GO" id="GO:1990904">
    <property type="term" value="C:ribonucleoprotein complex"/>
    <property type="evidence" value="ECO:0007669"/>
    <property type="project" value="UniProtKB-KW"/>
</dbReference>
<dbReference type="InterPro" id="IPR001787">
    <property type="entry name" value="Ribosomal_bL21"/>
</dbReference>
<reference evidence="8 9" key="1">
    <citation type="journal article" date="2012" name="PLoS ONE">
        <title>Complete Genome and Transcriptomes of Streptococcus parasanguinis FW213: Phylogenic Relations and Potential Virulence Mechanisms.</title>
        <authorList>
            <person name="Geng J."/>
            <person name="Chiu C.H."/>
            <person name="Tang P."/>
            <person name="Chen Y."/>
            <person name="Shieh H.R."/>
            <person name="Hu S."/>
            <person name="Chen Y.Y."/>
        </authorList>
    </citation>
    <scope>NUCLEOTIDE SEQUENCE [LARGE SCALE GENOMIC DNA]</scope>
    <source>
        <strain evidence="8 9">FW213</strain>
    </source>
</reference>
<evidence type="ECO:0000256" key="7">
    <source>
        <dbReference type="RuleBase" id="RU000562"/>
    </source>
</evidence>
<dbReference type="EMBL" id="CP003122">
    <property type="protein sequence ID" value="AFJ26249.1"/>
    <property type="molecule type" value="Genomic_DNA"/>
</dbReference>
<evidence type="ECO:0000256" key="2">
    <source>
        <dbReference type="ARBA" id="ARBA00022730"/>
    </source>
</evidence>
<dbReference type="GO" id="GO:0003735">
    <property type="term" value="F:structural constituent of ribosome"/>
    <property type="evidence" value="ECO:0007669"/>
    <property type="project" value="InterPro"/>
</dbReference>
<evidence type="ECO:0000256" key="5">
    <source>
        <dbReference type="ARBA" id="ARBA00023274"/>
    </source>
</evidence>
<dbReference type="PROSITE" id="PS01169">
    <property type="entry name" value="RIBOSOMAL_L21"/>
    <property type="match status" value="1"/>
</dbReference>
<proteinExistence type="inferred from homology"/>
<evidence type="ECO:0000256" key="4">
    <source>
        <dbReference type="ARBA" id="ARBA00022980"/>
    </source>
</evidence>
<comment type="subunit">
    <text evidence="6">Part of the 50S ribosomal subunit. Contacts protein L20.</text>
</comment>
<dbReference type="GO" id="GO:0019843">
    <property type="term" value="F:rRNA binding"/>
    <property type="evidence" value="ECO:0007669"/>
    <property type="project" value="UniProtKB-UniRule"/>
</dbReference>
<dbReference type="STRING" id="1114965.Spaf_1265"/>
<keyword evidence="2 6" id="KW-0699">rRNA-binding</keyword>
<sequence length="132" mass="14474">MRVSGSSHDARRVFTKIRGNPKIHRRCIMSTYAIIKTGGKQVKVEVGQAVYVEKLNVEAGQEVTFNEVVLVGGENTVVGTPLVSGATVVGTVEKQGKQKKVVTYKYKPKKGSHRKQGHRQPYTKVVINAINA</sequence>
<comment type="similarity">
    <text evidence="1 6 7">Belongs to the bacterial ribosomal protein bL21 family.</text>
</comment>
<evidence type="ECO:0000256" key="1">
    <source>
        <dbReference type="ARBA" id="ARBA00008563"/>
    </source>
</evidence>
<gene>
    <name evidence="6 8" type="primary">rplU</name>
    <name evidence="8" type="ORF">Spaf_1265</name>
</gene>
<dbReference type="PANTHER" id="PTHR21349">
    <property type="entry name" value="50S RIBOSOMAL PROTEIN L21"/>
    <property type="match status" value="1"/>
</dbReference>
<dbReference type="InterPro" id="IPR018258">
    <property type="entry name" value="Ribosomal_bL21_CS"/>
</dbReference>
<dbReference type="GO" id="GO:0005737">
    <property type="term" value="C:cytoplasm"/>
    <property type="evidence" value="ECO:0007669"/>
    <property type="project" value="UniProtKB-ARBA"/>
</dbReference>